<accession>A0A1V9G555</accession>
<evidence type="ECO:0000313" key="2">
    <source>
        <dbReference type="Proteomes" id="UP000192276"/>
    </source>
</evidence>
<dbReference type="AlphaFoldDB" id="A0A1V9G555"/>
<dbReference type="STRING" id="550983.A4R26_14760"/>
<dbReference type="Proteomes" id="UP000192276">
    <property type="component" value="Unassembled WGS sequence"/>
</dbReference>
<sequence length="837" mass="94342">MVLLFPVIAYSQEVTPVLSKDYLELIQADTLPVMKFMPDTMNNFSQAHLLLNKAYYGFTVGRIRIKQGVLTIQPEYQKVLYLTGQFNTRVEVKRINRLPAVQNQYVQGRSENGALVWRGAETGEPFSYGPAAQSLEYDGGNYAYDANGKLVAAGTGNGRSANNYNNPVFRTASMLLQSLRLNARIRSAGNVLYSTTFRLGHSTENTFIKYNKNTSRNASATLDANLKKLSITAGYSFLRDELSNTNRNGFLNRVYQNAMLTPVSFDNVHNARQPNVPQTYSPVADNAIYLLLNNGNRFVQTHQTGSLIVEKKTDLFKFKLTQSVEHLYQLSREGYKPGSVYFPTGITVDRNLKDVSYLLDATASYDIHFDDYRLINTAGTHYKFANNRSVIRYSLPAAWRYQRSAQEASLFYDISYKPYNWDLVLKLANKMYVSNTVSNNNYFLPHVSGAVRWGNNSGRDYYFFKLSGSWNRFNSELPVGRSYSTNSLLQLNIQQAFQFFPVTEVKGFDGLKAIQHNEWNGRVELGYKGHVLYGNIFSRTTANDVFPVMENNQLVLRNIAAHRNSGVEVGFTGRTSNRYFNTENTISYFVNRSKVTAVNTGYDYTPLAGFSNIHTAIVKGAALGSIVGTAYQRDANNNILIGNDGFPLVNNTPTVIGNPIPDFVMKMINDATWKMFSIGLCWEWRKGGQIWNGTQAMLDYYGRSASSAESRNTTGYIFAGVLQDKQPNTQPVSFYDVNKPVEQSRWTRYGHSGIGEEYIQEANVLRLNNINVGYKLKLGKYERQLVINLYAQNLVLYSSYKGADPNQLLYDLPGAAGLDFFNLPSVKSFGCSISIQF</sequence>
<dbReference type="EMBL" id="LWBP01000067">
    <property type="protein sequence ID" value="OQP65684.1"/>
    <property type="molecule type" value="Genomic_DNA"/>
</dbReference>
<dbReference type="SUPFAM" id="SSF56935">
    <property type="entry name" value="Porins"/>
    <property type="match status" value="1"/>
</dbReference>
<organism evidence="1 2">
    <name type="scientific">Niastella populi</name>
    <dbReference type="NCBI Taxonomy" id="550983"/>
    <lineage>
        <taxon>Bacteria</taxon>
        <taxon>Pseudomonadati</taxon>
        <taxon>Bacteroidota</taxon>
        <taxon>Chitinophagia</taxon>
        <taxon>Chitinophagales</taxon>
        <taxon>Chitinophagaceae</taxon>
        <taxon>Niastella</taxon>
    </lineage>
</organism>
<gene>
    <name evidence="1" type="ORF">A4R26_14760</name>
</gene>
<evidence type="ECO:0008006" key="3">
    <source>
        <dbReference type="Google" id="ProtNLM"/>
    </source>
</evidence>
<keyword evidence="2" id="KW-1185">Reference proteome</keyword>
<protein>
    <recommendedName>
        <fullName evidence="3">TonB-dependent receptor-like beta-barrel domain-containing protein</fullName>
    </recommendedName>
</protein>
<reference evidence="2" key="1">
    <citation type="submission" date="2016-04" db="EMBL/GenBank/DDBJ databases">
        <authorList>
            <person name="Chen L."/>
            <person name="Zhuang W."/>
            <person name="Wang G."/>
        </authorList>
    </citation>
    <scope>NUCLEOTIDE SEQUENCE [LARGE SCALE GENOMIC DNA]</scope>
    <source>
        <strain evidence="2">208</strain>
    </source>
</reference>
<comment type="caution">
    <text evidence="1">The sequence shown here is derived from an EMBL/GenBank/DDBJ whole genome shotgun (WGS) entry which is preliminary data.</text>
</comment>
<evidence type="ECO:0000313" key="1">
    <source>
        <dbReference type="EMBL" id="OQP65684.1"/>
    </source>
</evidence>
<proteinExistence type="predicted"/>
<name>A0A1V9G555_9BACT</name>